<reference evidence="10 11" key="1">
    <citation type="submission" date="2024-04" db="EMBL/GenBank/DDBJ databases">
        <authorList>
            <person name="Waldvogel A.-M."/>
            <person name="Schoenle A."/>
        </authorList>
    </citation>
    <scope>NUCLEOTIDE SEQUENCE [LARGE SCALE GENOMIC DNA]</scope>
</reference>
<keyword evidence="3" id="KW-0732">Signal</keyword>
<evidence type="ECO:0000256" key="9">
    <source>
        <dbReference type="SAM" id="Phobius"/>
    </source>
</evidence>
<dbReference type="GO" id="GO:0005886">
    <property type="term" value="C:plasma membrane"/>
    <property type="evidence" value="ECO:0007669"/>
    <property type="project" value="UniProtKB-ARBA"/>
</dbReference>
<evidence type="ECO:0000313" key="11">
    <source>
        <dbReference type="Proteomes" id="UP001497482"/>
    </source>
</evidence>
<proteinExistence type="predicted"/>
<dbReference type="EMBL" id="OZ035828">
    <property type="protein sequence ID" value="CAL1609202.1"/>
    <property type="molecule type" value="Genomic_DNA"/>
</dbReference>
<dbReference type="Proteomes" id="UP001497482">
    <property type="component" value="Chromosome 6"/>
</dbReference>
<feature type="region of interest" description="Disordered" evidence="8">
    <location>
        <begin position="161"/>
        <end position="187"/>
    </location>
</feature>
<keyword evidence="11" id="KW-1185">Reference proteome</keyword>
<dbReference type="Pfam" id="PF06365">
    <property type="entry name" value="CD34_antigen"/>
    <property type="match status" value="1"/>
</dbReference>
<evidence type="ECO:0000256" key="4">
    <source>
        <dbReference type="ARBA" id="ARBA00022889"/>
    </source>
</evidence>
<dbReference type="AlphaFoldDB" id="A0AAV2M7A3"/>
<evidence type="ECO:0000256" key="7">
    <source>
        <dbReference type="ARBA" id="ARBA00023180"/>
    </source>
</evidence>
<feature type="compositionally biased region" description="Gly residues" evidence="8">
    <location>
        <begin position="1"/>
        <end position="26"/>
    </location>
</feature>
<gene>
    <name evidence="10" type="ORF">KC01_LOCUS35992</name>
</gene>
<evidence type="ECO:0000256" key="6">
    <source>
        <dbReference type="ARBA" id="ARBA00023136"/>
    </source>
</evidence>
<keyword evidence="5 9" id="KW-1133">Transmembrane helix</keyword>
<keyword evidence="6 9" id="KW-0472">Membrane</keyword>
<sequence length="385" mass="40500">MCPRVGGGGGEGEPASTGGNGGGGNIGTLPRNSILHCPTPAPTVSFPPFFLLSFKPGSLIPHEFTSPGTMAASSRKLNFCKITTVSLLLVSVLWNGAIAQDEVVTKPVTTPAVAEAIVRGDMIPITESPDAGNPQEQAEVLLTPGPIHETTAAAEGQVPVEVQTERPKVETPAPARGDGDKPKPVPQDDVICVTKEAVMDKNAVSLKLKSNSNCEDTKTKIVSVLEELCGEDCKLQLYQEDGSDQILVMGDYVEADVGGMADKFNNDNIKDKTDVEEAAPRWGKSSKLVLVSVLLAGLLLAALLVAGYYLKTHHKNSKGVRLAESFQVDEENQANTLVSVAPLPQEPLDKPTLNGESPPPENGTSQAPTTNGHSAAQIPDADTEM</sequence>
<protein>
    <recommendedName>
        <fullName evidence="12">Hematopoietic progenitor cell antigen CD34</fullName>
    </recommendedName>
</protein>
<dbReference type="GO" id="GO:0007155">
    <property type="term" value="P:cell adhesion"/>
    <property type="evidence" value="ECO:0007669"/>
    <property type="project" value="UniProtKB-KW"/>
</dbReference>
<evidence type="ECO:0000256" key="2">
    <source>
        <dbReference type="ARBA" id="ARBA00022692"/>
    </source>
</evidence>
<dbReference type="InterPro" id="IPR008083">
    <property type="entry name" value="CD34"/>
</dbReference>
<organism evidence="10 11">
    <name type="scientific">Knipowitschia caucasica</name>
    <name type="common">Caucasian dwarf goby</name>
    <name type="synonym">Pomatoschistus caucasicus</name>
    <dbReference type="NCBI Taxonomy" id="637954"/>
    <lineage>
        <taxon>Eukaryota</taxon>
        <taxon>Metazoa</taxon>
        <taxon>Chordata</taxon>
        <taxon>Craniata</taxon>
        <taxon>Vertebrata</taxon>
        <taxon>Euteleostomi</taxon>
        <taxon>Actinopterygii</taxon>
        <taxon>Neopterygii</taxon>
        <taxon>Teleostei</taxon>
        <taxon>Neoteleostei</taxon>
        <taxon>Acanthomorphata</taxon>
        <taxon>Gobiaria</taxon>
        <taxon>Gobiiformes</taxon>
        <taxon>Gobioidei</taxon>
        <taxon>Gobiidae</taxon>
        <taxon>Gobiinae</taxon>
        <taxon>Knipowitschia</taxon>
    </lineage>
</organism>
<evidence type="ECO:0000256" key="1">
    <source>
        <dbReference type="ARBA" id="ARBA00004479"/>
    </source>
</evidence>
<accession>A0AAV2M7A3</accession>
<comment type="subcellular location">
    <subcellularLocation>
        <location evidence="1">Membrane</location>
        <topology evidence="1">Single-pass type I membrane protein</topology>
    </subcellularLocation>
</comment>
<keyword evidence="2 9" id="KW-0812">Transmembrane</keyword>
<evidence type="ECO:0000256" key="8">
    <source>
        <dbReference type="SAM" id="MobiDB-lite"/>
    </source>
</evidence>
<evidence type="ECO:0000313" key="10">
    <source>
        <dbReference type="EMBL" id="CAL1609202.1"/>
    </source>
</evidence>
<keyword evidence="7" id="KW-0325">Glycoprotein</keyword>
<keyword evidence="4" id="KW-0130">Cell adhesion</keyword>
<dbReference type="InterPro" id="IPR013836">
    <property type="entry name" value="CD34/Podocalyxin"/>
</dbReference>
<evidence type="ECO:0008006" key="12">
    <source>
        <dbReference type="Google" id="ProtNLM"/>
    </source>
</evidence>
<feature type="region of interest" description="Disordered" evidence="8">
    <location>
        <begin position="1"/>
        <end position="27"/>
    </location>
</feature>
<evidence type="ECO:0000256" key="3">
    <source>
        <dbReference type="ARBA" id="ARBA00022729"/>
    </source>
</evidence>
<name>A0AAV2M7A3_KNICA</name>
<feature type="region of interest" description="Disordered" evidence="8">
    <location>
        <begin position="339"/>
        <end position="385"/>
    </location>
</feature>
<feature type="compositionally biased region" description="Polar residues" evidence="8">
    <location>
        <begin position="362"/>
        <end position="374"/>
    </location>
</feature>
<dbReference type="PANTHER" id="PTHR16677">
    <property type="entry name" value="HEMATOPOIETIC PROGENITOR CELL ANTIGEN CD34"/>
    <property type="match status" value="1"/>
</dbReference>
<evidence type="ECO:0000256" key="5">
    <source>
        <dbReference type="ARBA" id="ARBA00022989"/>
    </source>
</evidence>
<feature type="transmembrane region" description="Helical" evidence="9">
    <location>
        <begin position="288"/>
        <end position="310"/>
    </location>
</feature>
<dbReference type="PANTHER" id="PTHR16677:SF2">
    <property type="entry name" value="SI:CH211-286O17.1"/>
    <property type="match status" value="1"/>
</dbReference>